<sequence>TFTCGICFEVFPDEDIALVEKCSHKFCREYLQSYTLFKIHDRRFPIVCPTCMSDAKACPDPGMIEQGLIEQMNISQEDYEILEETMLSQYCIPLHCSKCSRTFYVDREDYHQEQSTIECPLPGCTHVWCKHCNQSVNNGVTQHSCDGTKELIALMREQGWKVCPGCDTNIQKTEGCNHIVCRSPGCNMNFCYRCGKSIIQSTLRQEVQNAVGLHYEICRLFDHDLDSDMEDDYDSEHGDFDDAHDAEGGTDSDEDEGEDEYDDDNSAGDSRSYMDEDSDQDSDSDDMEYDEDDDYDEDDEDSY</sequence>
<dbReference type="PROSITE" id="PS50089">
    <property type="entry name" value="ZF_RING_2"/>
    <property type="match status" value="1"/>
</dbReference>
<evidence type="ECO:0000256" key="2">
    <source>
        <dbReference type="ARBA" id="ARBA00012251"/>
    </source>
</evidence>
<feature type="compositionally biased region" description="Basic and acidic residues" evidence="10">
    <location>
        <begin position="235"/>
        <end position="247"/>
    </location>
</feature>
<proteinExistence type="predicted"/>
<gene>
    <name evidence="13" type="ORF">GYMLUDRAFT_170497</name>
</gene>
<feature type="compositionally biased region" description="Acidic residues" evidence="10">
    <location>
        <begin position="275"/>
        <end position="303"/>
    </location>
</feature>
<evidence type="ECO:0000313" key="13">
    <source>
        <dbReference type="EMBL" id="KIK58827.1"/>
    </source>
</evidence>
<organism evidence="13 14">
    <name type="scientific">Collybiopsis luxurians FD-317 M1</name>
    <dbReference type="NCBI Taxonomy" id="944289"/>
    <lineage>
        <taxon>Eukaryota</taxon>
        <taxon>Fungi</taxon>
        <taxon>Dikarya</taxon>
        <taxon>Basidiomycota</taxon>
        <taxon>Agaricomycotina</taxon>
        <taxon>Agaricomycetes</taxon>
        <taxon>Agaricomycetidae</taxon>
        <taxon>Agaricales</taxon>
        <taxon>Marasmiineae</taxon>
        <taxon>Omphalotaceae</taxon>
        <taxon>Collybiopsis</taxon>
        <taxon>Collybiopsis luxurians</taxon>
    </lineage>
</organism>
<dbReference type="PROSITE" id="PS51873">
    <property type="entry name" value="TRIAD"/>
    <property type="match status" value="1"/>
</dbReference>
<evidence type="ECO:0000256" key="10">
    <source>
        <dbReference type="SAM" id="MobiDB-lite"/>
    </source>
</evidence>
<feature type="domain" description="RING-type" evidence="11">
    <location>
        <begin position="4"/>
        <end position="51"/>
    </location>
</feature>
<keyword evidence="14" id="KW-1185">Reference proteome</keyword>
<feature type="domain" description="RING-type" evidence="12">
    <location>
        <begin position="1"/>
        <end position="227"/>
    </location>
</feature>
<feature type="non-terminal residue" evidence="13">
    <location>
        <position position="1"/>
    </location>
</feature>
<keyword evidence="6 9" id="KW-0863">Zinc-finger</keyword>
<dbReference type="GO" id="GO:0008270">
    <property type="term" value="F:zinc ion binding"/>
    <property type="evidence" value="ECO:0007669"/>
    <property type="project" value="UniProtKB-KW"/>
</dbReference>
<evidence type="ECO:0000259" key="12">
    <source>
        <dbReference type="PROSITE" id="PS51873"/>
    </source>
</evidence>
<dbReference type="InterPro" id="IPR001841">
    <property type="entry name" value="Znf_RING"/>
</dbReference>
<evidence type="ECO:0000256" key="4">
    <source>
        <dbReference type="ARBA" id="ARBA00022723"/>
    </source>
</evidence>
<evidence type="ECO:0000256" key="8">
    <source>
        <dbReference type="ARBA" id="ARBA00022833"/>
    </source>
</evidence>
<dbReference type="HOGENOM" id="CLU_022048_2_0_1"/>
<dbReference type="EMBL" id="KN834783">
    <property type="protein sequence ID" value="KIK58827.1"/>
    <property type="molecule type" value="Genomic_DNA"/>
</dbReference>
<accession>A0A0D0CK68</accession>
<dbReference type="PANTHER" id="PTHR11685">
    <property type="entry name" value="RBR FAMILY RING FINGER AND IBR DOMAIN-CONTAINING"/>
    <property type="match status" value="1"/>
</dbReference>
<dbReference type="Gene3D" id="1.20.120.1750">
    <property type="match status" value="1"/>
</dbReference>
<dbReference type="GO" id="GO:0016567">
    <property type="term" value="P:protein ubiquitination"/>
    <property type="evidence" value="ECO:0007669"/>
    <property type="project" value="InterPro"/>
</dbReference>
<dbReference type="AlphaFoldDB" id="A0A0D0CK68"/>
<keyword evidence="8" id="KW-0862">Zinc</keyword>
<dbReference type="Gene3D" id="3.30.40.10">
    <property type="entry name" value="Zinc/RING finger domain, C3HC4 (zinc finger)"/>
    <property type="match status" value="1"/>
</dbReference>
<dbReference type="InterPro" id="IPR002867">
    <property type="entry name" value="IBR_dom"/>
</dbReference>
<dbReference type="InterPro" id="IPR031127">
    <property type="entry name" value="E3_UB_ligase_RBR"/>
</dbReference>
<evidence type="ECO:0000256" key="7">
    <source>
        <dbReference type="ARBA" id="ARBA00022786"/>
    </source>
</evidence>
<evidence type="ECO:0000313" key="14">
    <source>
        <dbReference type="Proteomes" id="UP000053593"/>
    </source>
</evidence>
<dbReference type="GO" id="GO:0004842">
    <property type="term" value="F:ubiquitin-protein transferase activity"/>
    <property type="evidence" value="ECO:0007669"/>
    <property type="project" value="InterPro"/>
</dbReference>
<evidence type="ECO:0000256" key="9">
    <source>
        <dbReference type="PROSITE-ProRule" id="PRU00175"/>
    </source>
</evidence>
<keyword evidence="5" id="KW-0677">Repeat</keyword>
<name>A0A0D0CK68_9AGAR</name>
<comment type="catalytic activity">
    <reaction evidence="1">
        <text>[E2 ubiquitin-conjugating enzyme]-S-ubiquitinyl-L-cysteine + [acceptor protein]-L-lysine = [E2 ubiquitin-conjugating enzyme]-L-cysteine + [acceptor protein]-N(6)-ubiquitinyl-L-lysine.</text>
        <dbReference type="EC" id="2.3.2.31"/>
    </reaction>
</comment>
<keyword evidence="3" id="KW-0808">Transferase</keyword>
<feature type="region of interest" description="Disordered" evidence="10">
    <location>
        <begin position="229"/>
        <end position="303"/>
    </location>
</feature>
<evidence type="ECO:0000256" key="6">
    <source>
        <dbReference type="ARBA" id="ARBA00022771"/>
    </source>
</evidence>
<dbReference type="EC" id="2.3.2.31" evidence="2"/>
<keyword evidence="7" id="KW-0833">Ubl conjugation pathway</keyword>
<dbReference type="Proteomes" id="UP000053593">
    <property type="component" value="Unassembled WGS sequence"/>
</dbReference>
<dbReference type="InterPro" id="IPR013083">
    <property type="entry name" value="Znf_RING/FYVE/PHD"/>
</dbReference>
<reference evidence="13 14" key="1">
    <citation type="submission" date="2014-04" db="EMBL/GenBank/DDBJ databases">
        <title>Evolutionary Origins and Diversification of the Mycorrhizal Mutualists.</title>
        <authorList>
            <consortium name="DOE Joint Genome Institute"/>
            <consortium name="Mycorrhizal Genomics Consortium"/>
            <person name="Kohler A."/>
            <person name="Kuo A."/>
            <person name="Nagy L.G."/>
            <person name="Floudas D."/>
            <person name="Copeland A."/>
            <person name="Barry K.W."/>
            <person name="Cichocki N."/>
            <person name="Veneault-Fourrey C."/>
            <person name="LaButti K."/>
            <person name="Lindquist E.A."/>
            <person name="Lipzen A."/>
            <person name="Lundell T."/>
            <person name="Morin E."/>
            <person name="Murat C."/>
            <person name="Riley R."/>
            <person name="Ohm R."/>
            <person name="Sun H."/>
            <person name="Tunlid A."/>
            <person name="Henrissat B."/>
            <person name="Grigoriev I.V."/>
            <person name="Hibbett D.S."/>
            <person name="Martin F."/>
        </authorList>
    </citation>
    <scope>NUCLEOTIDE SEQUENCE [LARGE SCALE GENOMIC DNA]</scope>
    <source>
        <strain evidence="13 14">FD-317 M1</strain>
    </source>
</reference>
<keyword evidence="4" id="KW-0479">Metal-binding</keyword>
<evidence type="ECO:0000256" key="3">
    <source>
        <dbReference type="ARBA" id="ARBA00022679"/>
    </source>
</evidence>
<dbReference type="OrthoDB" id="1431934at2759"/>
<evidence type="ECO:0000259" key="11">
    <source>
        <dbReference type="PROSITE" id="PS50089"/>
    </source>
</evidence>
<dbReference type="Pfam" id="PF01485">
    <property type="entry name" value="IBR"/>
    <property type="match status" value="1"/>
</dbReference>
<evidence type="ECO:0000256" key="5">
    <source>
        <dbReference type="ARBA" id="ARBA00022737"/>
    </source>
</evidence>
<evidence type="ECO:0000256" key="1">
    <source>
        <dbReference type="ARBA" id="ARBA00001798"/>
    </source>
</evidence>
<dbReference type="CDD" id="cd22584">
    <property type="entry name" value="Rcat_RBR_unk"/>
    <property type="match status" value="1"/>
</dbReference>
<feature type="compositionally biased region" description="Acidic residues" evidence="10">
    <location>
        <begin position="248"/>
        <end position="266"/>
    </location>
</feature>
<dbReference type="SUPFAM" id="SSF57850">
    <property type="entry name" value="RING/U-box"/>
    <property type="match status" value="2"/>
</dbReference>
<dbReference type="InterPro" id="IPR044066">
    <property type="entry name" value="TRIAD_supradom"/>
</dbReference>
<protein>
    <recommendedName>
        <fullName evidence="2">RBR-type E3 ubiquitin transferase</fullName>
        <ecNumber evidence="2">2.3.2.31</ecNumber>
    </recommendedName>
</protein>